<comment type="caution">
    <text evidence="2">The sequence shown here is derived from an EMBL/GenBank/DDBJ whole genome shotgun (WGS) entry which is preliminary data.</text>
</comment>
<protein>
    <recommendedName>
        <fullName evidence="4">Transposase</fullName>
    </recommendedName>
</protein>
<evidence type="ECO:0000313" key="3">
    <source>
        <dbReference type="Proteomes" id="UP000031982"/>
    </source>
</evidence>
<keyword evidence="1" id="KW-0472">Membrane</keyword>
<gene>
    <name evidence="2" type="ORF">SD77_2487</name>
</gene>
<evidence type="ECO:0000256" key="1">
    <source>
        <dbReference type="SAM" id="Phobius"/>
    </source>
</evidence>
<dbReference type="EMBL" id="JXLP01000002">
    <property type="protein sequence ID" value="KIL80033.1"/>
    <property type="molecule type" value="Genomic_DNA"/>
</dbReference>
<evidence type="ECO:0000313" key="2">
    <source>
        <dbReference type="EMBL" id="KIL80033.1"/>
    </source>
</evidence>
<sequence>MKIFILIVSIAFPIAMAFLQHHREIFRTIFNILAIVASLVFGNIAAASIYQILVDNTVFMTAIHGIFLNPYFLASGAYFGVFIVYRLILLAADEKA</sequence>
<evidence type="ECO:0008006" key="4">
    <source>
        <dbReference type="Google" id="ProtNLM"/>
    </source>
</evidence>
<dbReference type="GeneID" id="92775828"/>
<keyword evidence="1" id="KW-1133">Transmembrane helix</keyword>
<keyword evidence="1" id="KW-0812">Transmembrane</keyword>
<dbReference type="Proteomes" id="UP000031982">
    <property type="component" value="Unassembled WGS sequence"/>
</dbReference>
<feature type="transmembrane region" description="Helical" evidence="1">
    <location>
        <begin position="29"/>
        <end position="54"/>
    </location>
</feature>
<keyword evidence="3" id="KW-1185">Reference proteome</keyword>
<dbReference type="RefSeq" id="WP_041096735.1">
    <property type="nucleotide sequence ID" value="NZ_BSSZ01000012.1"/>
</dbReference>
<feature type="transmembrane region" description="Helical" evidence="1">
    <location>
        <begin position="66"/>
        <end position="88"/>
    </location>
</feature>
<name>A0ABR5AZ80_BACBA</name>
<proteinExistence type="predicted"/>
<organism evidence="2 3">
    <name type="scientific">Bacillus badius</name>
    <dbReference type="NCBI Taxonomy" id="1455"/>
    <lineage>
        <taxon>Bacteria</taxon>
        <taxon>Bacillati</taxon>
        <taxon>Bacillota</taxon>
        <taxon>Bacilli</taxon>
        <taxon>Bacillales</taxon>
        <taxon>Bacillaceae</taxon>
        <taxon>Pseudobacillus</taxon>
    </lineage>
</organism>
<reference evidence="2 3" key="1">
    <citation type="submission" date="2015-01" db="EMBL/GenBank/DDBJ databases">
        <title>Genome Assembly of Bacillus badius MTCC 1458.</title>
        <authorList>
            <person name="Verma A."/>
            <person name="Khatri I."/>
            <person name="Mual P."/>
            <person name="Subramanian S."/>
            <person name="Krishnamurthi S."/>
        </authorList>
    </citation>
    <scope>NUCLEOTIDE SEQUENCE [LARGE SCALE GENOMIC DNA]</scope>
    <source>
        <strain evidence="2 3">MTCC 1458</strain>
    </source>
</reference>
<accession>A0ABR5AZ80</accession>